<keyword evidence="1" id="KW-0732">Signal</keyword>
<keyword evidence="3" id="KW-1185">Reference proteome</keyword>
<protein>
    <recommendedName>
        <fullName evidence="4">Choice-of-anchor A family protein</fullName>
    </recommendedName>
</protein>
<feature type="signal peptide" evidence="1">
    <location>
        <begin position="1"/>
        <end position="26"/>
    </location>
</feature>
<feature type="chain" id="PRO_5016770080" description="Choice-of-anchor A family protein" evidence="1">
    <location>
        <begin position="27"/>
        <end position="180"/>
    </location>
</feature>
<organism evidence="2 3">
    <name type="scientific">Dyella tabacisoli</name>
    <dbReference type="NCBI Taxonomy" id="2282381"/>
    <lineage>
        <taxon>Bacteria</taxon>
        <taxon>Pseudomonadati</taxon>
        <taxon>Pseudomonadota</taxon>
        <taxon>Gammaproteobacteria</taxon>
        <taxon>Lysobacterales</taxon>
        <taxon>Rhodanobacteraceae</taxon>
        <taxon>Dyella</taxon>
    </lineage>
</organism>
<evidence type="ECO:0000256" key="1">
    <source>
        <dbReference type="SAM" id="SignalP"/>
    </source>
</evidence>
<dbReference type="RefSeq" id="WP_114843891.1">
    <property type="nucleotide sequence ID" value="NZ_JBHSPE010000001.1"/>
</dbReference>
<dbReference type="EMBL" id="QQAH01000001">
    <property type="protein sequence ID" value="RDD83499.1"/>
    <property type="molecule type" value="Genomic_DNA"/>
</dbReference>
<proteinExistence type="predicted"/>
<name>A0A369UYT7_9GAMM</name>
<dbReference type="AlphaFoldDB" id="A0A369UYT7"/>
<evidence type="ECO:0000313" key="3">
    <source>
        <dbReference type="Proteomes" id="UP000253782"/>
    </source>
</evidence>
<evidence type="ECO:0008006" key="4">
    <source>
        <dbReference type="Google" id="ProtNLM"/>
    </source>
</evidence>
<evidence type="ECO:0000313" key="2">
    <source>
        <dbReference type="EMBL" id="RDD83499.1"/>
    </source>
</evidence>
<dbReference type="Proteomes" id="UP000253782">
    <property type="component" value="Unassembled WGS sequence"/>
</dbReference>
<sequence length="180" mass="18685">MTTSRPALKYIGLCIVLSMVSLRAVAADTSNYGIASWPAVSDARLDLTRGGFDFGNGLEASLGIDRVVYINGNLVTSTHLNISNMGANTGSDIGQLSSMQTSALAVATGTVNLVQNGPGNSFDPSALSHAAASTVIQNTLDHQNIQSLTTLNVAVNTLNAFRSLGLQDSLQSAQIHSLGH</sequence>
<accession>A0A369UYT7</accession>
<gene>
    <name evidence="2" type="ORF">DVJ77_02675</name>
</gene>
<reference evidence="2 3" key="1">
    <citation type="submission" date="2018-07" db="EMBL/GenBank/DDBJ databases">
        <title>Dyella tabacisoli L4-6T, whole genome shotgun sequence.</title>
        <authorList>
            <person name="Zhou X.-K."/>
            <person name="Li W.-J."/>
            <person name="Duan Y.-Q."/>
        </authorList>
    </citation>
    <scope>NUCLEOTIDE SEQUENCE [LARGE SCALE GENOMIC DNA]</scope>
    <source>
        <strain evidence="2 3">L4-6</strain>
    </source>
</reference>
<dbReference type="OrthoDB" id="5956306at2"/>
<comment type="caution">
    <text evidence="2">The sequence shown here is derived from an EMBL/GenBank/DDBJ whole genome shotgun (WGS) entry which is preliminary data.</text>
</comment>